<feature type="domain" description="Nudix hydrolase" evidence="2">
    <location>
        <begin position="2"/>
        <end position="162"/>
    </location>
</feature>
<dbReference type="InterPro" id="IPR020084">
    <property type="entry name" value="NUDIX_hydrolase_CS"/>
</dbReference>
<dbReference type="SUPFAM" id="SSF55811">
    <property type="entry name" value="Nudix"/>
    <property type="match status" value="1"/>
</dbReference>
<accession>A0A4Z1E247</accession>
<name>A0A4Z1E247_9MICO</name>
<dbReference type="InterPro" id="IPR000086">
    <property type="entry name" value="NUDIX_hydrolase_dom"/>
</dbReference>
<reference evidence="3 4" key="1">
    <citation type="submission" date="2018-11" db="EMBL/GenBank/DDBJ databases">
        <title>Complete genome sequencing of the Actinobacteria Serinibacter sp. K3-2.</title>
        <authorList>
            <person name="Rakitin A.L."/>
            <person name="Beletsky A.V."/>
            <person name="Mardanov A.V."/>
            <person name="Ravin N.V."/>
            <person name="Gromova A.S."/>
            <person name="Filippova S.N."/>
            <person name="Gal'Chenko V.F."/>
        </authorList>
    </citation>
    <scope>NUCLEOTIDE SEQUENCE [LARGE SCALE GENOMIC DNA]</scope>
    <source>
        <strain evidence="3 4">K3-2</strain>
    </source>
</reference>
<dbReference type="EMBL" id="RHPJ01000002">
    <property type="protein sequence ID" value="TGO05380.1"/>
    <property type="molecule type" value="Genomic_DNA"/>
</dbReference>
<dbReference type="PROSITE" id="PS51462">
    <property type="entry name" value="NUDIX"/>
    <property type="match status" value="1"/>
</dbReference>
<proteinExistence type="predicted"/>
<dbReference type="Pfam" id="PF00293">
    <property type="entry name" value="NUDIX"/>
    <property type="match status" value="1"/>
</dbReference>
<dbReference type="Gene3D" id="3.90.79.10">
    <property type="entry name" value="Nucleoside Triphosphate Pyrophosphohydrolase"/>
    <property type="match status" value="1"/>
</dbReference>
<dbReference type="GO" id="GO:0016787">
    <property type="term" value="F:hydrolase activity"/>
    <property type="evidence" value="ECO:0007669"/>
    <property type="project" value="UniProtKB-KW"/>
</dbReference>
<protein>
    <submittedName>
        <fullName evidence="3">MutT-like protein</fullName>
    </submittedName>
</protein>
<dbReference type="AlphaFoldDB" id="A0A4Z1E247"/>
<keyword evidence="1" id="KW-0378">Hydrolase</keyword>
<dbReference type="PROSITE" id="PS00893">
    <property type="entry name" value="NUDIX_BOX"/>
    <property type="match status" value="1"/>
</dbReference>
<gene>
    <name evidence="3" type="ORF">SERN_1384</name>
</gene>
<organism evidence="3 4">
    <name type="scientific">Serinibacter arcticus</name>
    <dbReference type="NCBI Taxonomy" id="1655435"/>
    <lineage>
        <taxon>Bacteria</taxon>
        <taxon>Bacillati</taxon>
        <taxon>Actinomycetota</taxon>
        <taxon>Actinomycetes</taxon>
        <taxon>Micrococcales</taxon>
        <taxon>Beutenbergiaceae</taxon>
        <taxon>Serinibacter</taxon>
    </lineage>
</organism>
<dbReference type="OrthoDB" id="954553at2"/>
<dbReference type="RefSeq" id="WP_135849394.1">
    <property type="nucleotide sequence ID" value="NZ_RHPJ01000002.1"/>
</dbReference>
<evidence type="ECO:0000313" key="4">
    <source>
        <dbReference type="Proteomes" id="UP000297318"/>
    </source>
</evidence>
<evidence type="ECO:0000259" key="2">
    <source>
        <dbReference type="PROSITE" id="PS51462"/>
    </source>
</evidence>
<dbReference type="InterPro" id="IPR015797">
    <property type="entry name" value="NUDIX_hydrolase-like_dom_sf"/>
</dbReference>
<dbReference type="Proteomes" id="UP000297318">
    <property type="component" value="Unassembled WGS sequence"/>
</dbReference>
<evidence type="ECO:0000313" key="3">
    <source>
        <dbReference type="EMBL" id="TGO05380.1"/>
    </source>
</evidence>
<keyword evidence="4" id="KW-1185">Reference proteome</keyword>
<evidence type="ECO:0000256" key="1">
    <source>
        <dbReference type="ARBA" id="ARBA00022801"/>
    </source>
</evidence>
<sequence>MPTARSAALLVARPDAVAGPLLLIGHMGGPFWARKDAGAWSIPKGEHASDEPAEAAARRELAEETGYVWPVAAPLVDLGEFRQSRKVVRVFLGVEPATPDGGTAAPWDLDAFTCNTFDVEWPPRSGVVRTFPELDRVGWVSTQIARTLLVAGQIPAVDAAVGRLGGESRDPEAARYRAL</sequence>
<comment type="caution">
    <text evidence="3">The sequence shown here is derived from an EMBL/GenBank/DDBJ whole genome shotgun (WGS) entry which is preliminary data.</text>
</comment>